<dbReference type="Proteomes" id="UP000316213">
    <property type="component" value="Unassembled WGS sequence"/>
</dbReference>
<keyword evidence="6" id="KW-0812">Transmembrane</keyword>
<dbReference type="Gene3D" id="1.10.8.500">
    <property type="entry name" value="HAMP domain in histidine kinase"/>
    <property type="match status" value="1"/>
</dbReference>
<feature type="domain" description="Methyl-accepting transducer" evidence="7">
    <location>
        <begin position="521"/>
        <end position="743"/>
    </location>
</feature>
<keyword evidence="11" id="KW-1185">Reference proteome</keyword>
<dbReference type="Pfam" id="PF00015">
    <property type="entry name" value="MCPsignal"/>
    <property type="match status" value="1"/>
</dbReference>
<evidence type="ECO:0000256" key="6">
    <source>
        <dbReference type="SAM" id="Phobius"/>
    </source>
</evidence>
<dbReference type="InterPro" id="IPR004089">
    <property type="entry name" value="MCPsignal_dom"/>
</dbReference>
<dbReference type="GO" id="GO:0007165">
    <property type="term" value="P:signal transduction"/>
    <property type="evidence" value="ECO:0007669"/>
    <property type="project" value="UniProtKB-KW"/>
</dbReference>
<feature type="transmembrane region" description="Helical" evidence="6">
    <location>
        <begin position="410"/>
        <end position="433"/>
    </location>
</feature>
<organism evidence="10 11">
    <name type="scientific">Neorhodopirellula pilleata</name>
    <dbReference type="NCBI Taxonomy" id="2714738"/>
    <lineage>
        <taxon>Bacteria</taxon>
        <taxon>Pseudomonadati</taxon>
        <taxon>Planctomycetota</taxon>
        <taxon>Planctomycetia</taxon>
        <taxon>Pirellulales</taxon>
        <taxon>Pirellulaceae</taxon>
        <taxon>Neorhodopirellula</taxon>
    </lineage>
</organism>
<dbReference type="RefSeq" id="WP_146578190.1">
    <property type="nucleotide sequence ID" value="NZ_SJPM01000005.1"/>
</dbReference>
<evidence type="ECO:0000256" key="1">
    <source>
        <dbReference type="ARBA" id="ARBA00004429"/>
    </source>
</evidence>
<dbReference type="SMART" id="SM00304">
    <property type="entry name" value="HAMP"/>
    <property type="match status" value="2"/>
</dbReference>
<dbReference type="Gene3D" id="1.10.287.950">
    <property type="entry name" value="Methyl-accepting chemotaxis protein"/>
    <property type="match status" value="1"/>
</dbReference>
<name>A0A5C6AAQ5_9BACT</name>
<dbReference type="PROSITE" id="PS50885">
    <property type="entry name" value="HAMP"/>
    <property type="match status" value="1"/>
</dbReference>
<accession>A0A5C6AAQ5</accession>
<sequence length="790" mass="85046">MRIRTRLVAAFLACGLIPMFLSSLVNLYNGSNGSNRISDQASDDLSESTKHQLVAARDLKSAEVGDFFKQIESQVTTLSASPAIIDAVQCFKEGASSIVAERSLDAEMIANMRRELNDYYVNQFGSKYENDNNGKASAAASRLAAIDDAAVALQHAYIFENQNELGNKHQLDFADHQTTYDRTHQKYHPFLRSFLEEFGYYDIFLIDDKTGDVVYSVFKELDYATDLRTGPYSKSNFAKAFVKAASVASPSEAVLVDFEPYYPSYEAPASFIASPIYKGTERVGVLVFQMPIDRIADLVARDIGIGKTCETLLVSAEGQVLCNTGNQEAHQAAKEQGKFDANTEAAKKAHAGQNGVIEGTNYAGIEVVSAYSPINLLGLNWAIVTEVSRDEAFAGVADLVALGNSVQSSIFWTGLGLFVLASIAIGAVSYWIAGTIVRPITATVDMLRDISEGEGDLTRRLDEQQAGELGELSVYFNRFAGRIHDIVKSITGNVTTLSSASNQLSTTANNLANGTEQTKNQSSTVSSAAEELSINMENMSRNTANMTSSMSSVSQAVEEMKQTIAEIAKNAEQSAQVAADASISAEISNTKISNMGTAANEIGRVIEVIQDIAEQTNLLALNATIEAARAGEAGKGFAVVATEVKQLAKQTAGATDDIRTRIQAMQESTNEAVASIGEISQVIARVNELSRMIATAVEEQSITTGQISEHVNETSSLAKNVAMSVSESATASREITENISMVDSVLQETACGIDQSRDSGEELHRLAMEMSALVAQFRTDESAKSKMVTF</sequence>
<dbReference type="SMART" id="SM00283">
    <property type="entry name" value="MA"/>
    <property type="match status" value="1"/>
</dbReference>
<keyword evidence="6" id="KW-0472">Membrane</keyword>
<proteinExistence type="inferred from homology"/>
<keyword evidence="2" id="KW-0997">Cell inner membrane</keyword>
<comment type="caution">
    <text evidence="10">The sequence shown here is derived from an EMBL/GenBank/DDBJ whole genome shotgun (WGS) entry which is preliminary data.</text>
</comment>
<dbReference type="CDD" id="cd18774">
    <property type="entry name" value="PDC2_HK_sensor"/>
    <property type="match status" value="1"/>
</dbReference>
<dbReference type="Gene3D" id="3.30.450.20">
    <property type="entry name" value="PAS domain"/>
    <property type="match status" value="1"/>
</dbReference>
<keyword evidence="3 5" id="KW-0807">Transducer</keyword>
<dbReference type="AlphaFoldDB" id="A0A5C6AAQ5"/>
<reference evidence="10 11" key="1">
    <citation type="submission" date="2019-02" db="EMBL/GenBank/DDBJ databases">
        <title>Deep-cultivation of Planctomycetes and their phenomic and genomic characterization uncovers novel biology.</title>
        <authorList>
            <person name="Wiegand S."/>
            <person name="Jogler M."/>
            <person name="Boedeker C."/>
            <person name="Pinto D."/>
            <person name="Vollmers J."/>
            <person name="Rivas-Marin E."/>
            <person name="Kohn T."/>
            <person name="Peeters S.H."/>
            <person name="Heuer A."/>
            <person name="Rast P."/>
            <person name="Oberbeckmann S."/>
            <person name="Bunk B."/>
            <person name="Jeske O."/>
            <person name="Meyerdierks A."/>
            <person name="Storesund J.E."/>
            <person name="Kallscheuer N."/>
            <person name="Luecker S."/>
            <person name="Lage O.M."/>
            <person name="Pohl T."/>
            <person name="Merkel B.J."/>
            <person name="Hornburger P."/>
            <person name="Mueller R.-W."/>
            <person name="Bruemmer F."/>
            <person name="Labrenz M."/>
            <person name="Spormann A.M."/>
            <person name="Op Den Camp H."/>
            <person name="Overmann J."/>
            <person name="Amann R."/>
            <person name="Jetten M.S.M."/>
            <person name="Mascher T."/>
            <person name="Medema M.H."/>
            <person name="Devos D.P."/>
            <person name="Kaster A.-K."/>
            <person name="Ovreas L."/>
            <person name="Rohde M."/>
            <person name="Galperin M.Y."/>
            <person name="Jogler C."/>
        </authorList>
    </citation>
    <scope>NUCLEOTIDE SEQUENCE [LARGE SCALE GENOMIC DNA]</scope>
    <source>
        <strain evidence="10 11">Pla100</strain>
    </source>
</reference>
<dbReference type="CDD" id="cd06225">
    <property type="entry name" value="HAMP"/>
    <property type="match status" value="1"/>
</dbReference>
<keyword evidence="6" id="KW-1133">Transmembrane helix</keyword>
<dbReference type="PANTHER" id="PTHR32089:SF112">
    <property type="entry name" value="LYSOZYME-LIKE PROTEIN-RELATED"/>
    <property type="match status" value="1"/>
</dbReference>
<dbReference type="InterPro" id="IPR000727">
    <property type="entry name" value="T_SNARE_dom"/>
</dbReference>
<keyword evidence="2" id="KW-1003">Cell membrane</keyword>
<dbReference type="GO" id="GO:0005886">
    <property type="term" value="C:plasma membrane"/>
    <property type="evidence" value="ECO:0007669"/>
    <property type="project" value="UniProtKB-SubCell"/>
</dbReference>
<evidence type="ECO:0000256" key="3">
    <source>
        <dbReference type="ARBA" id="ARBA00023224"/>
    </source>
</evidence>
<protein>
    <submittedName>
        <fullName evidence="10">Methyl-accepting chemotaxis protein PctB</fullName>
    </submittedName>
</protein>
<evidence type="ECO:0000256" key="2">
    <source>
        <dbReference type="ARBA" id="ARBA00022519"/>
    </source>
</evidence>
<dbReference type="PANTHER" id="PTHR32089">
    <property type="entry name" value="METHYL-ACCEPTING CHEMOTAXIS PROTEIN MCPB"/>
    <property type="match status" value="1"/>
</dbReference>
<dbReference type="InterPro" id="IPR003660">
    <property type="entry name" value="HAMP_dom"/>
</dbReference>
<evidence type="ECO:0000313" key="10">
    <source>
        <dbReference type="EMBL" id="TWT96235.1"/>
    </source>
</evidence>
<evidence type="ECO:0000313" key="11">
    <source>
        <dbReference type="Proteomes" id="UP000316213"/>
    </source>
</evidence>
<comment type="similarity">
    <text evidence="4">Belongs to the methyl-accepting chemotaxis (MCP) protein family.</text>
</comment>
<evidence type="ECO:0000259" key="8">
    <source>
        <dbReference type="PROSITE" id="PS50192"/>
    </source>
</evidence>
<evidence type="ECO:0000256" key="5">
    <source>
        <dbReference type="PROSITE-ProRule" id="PRU00284"/>
    </source>
</evidence>
<gene>
    <name evidence="10" type="primary">pctB_2</name>
    <name evidence="10" type="ORF">Pla100_27110</name>
</gene>
<dbReference type="Pfam" id="PF00672">
    <property type="entry name" value="HAMP"/>
    <property type="match status" value="1"/>
</dbReference>
<feature type="domain" description="T-SNARE coiled-coil homology" evidence="8">
    <location>
        <begin position="666"/>
        <end position="728"/>
    </location>
</feature>
<dbReference type="OrthoDB" id="221239at2"/>
<dbReference type="PROSITE" id="PS50192">
    <property type="entry name" value="T_SNARE"/>
    <property type="match status" value="1"/>
</dbReference>
<dbReference type="SUPFAM" id="SSF58104">
    <property type="entry name" value="Methyl-accepting chemotaxis protein (MCP) signaling domain"/>
    <property type="match status" value="1"/>
</dbReference>
<evidence type="ECO:0000259" key="9">
    <source>
        <dbReference type="PROSITE" id="PS50885"/>
    </source>
</evidence>
<evidence type="ECO:0000259" key="7">
    <source>
        <dbReference type="PROSITE" id="PS50111"/>
    </source>
</evidence>
<evidence type="ECO:0000256" key="4">
    <source>
        <dbReference type="ARBA" id="ARBA00029447"/>
    </source>
</evidence>
<dbReference type="EMBL" id="SJPM01000005">
    <property type="protein sequence ID" value="TWT96235.1"/>
    <property type="molecule type" value="Genomic_DNA"/>
</dbReference>
<comment type="subcellular location">
    <subcellularLocation>
        <location evidence="1">Cell inner membrane</location>
        <topology evidence="1">Multi-pass membrane protein</topology>
    </subcellularLocation>
</comment>
<dbReference type="PROSITE" id="PS50111">
    <property type="entry name" value="CHEMOTAXIS_TRANSDUC_2"/>
    <property type="match status" value="1"/>
</dbReference>
<feature type="domain" description="HAMP" evidence="9">
    <location>
        <begin position="434"/>
        <end position="488"/>
    </location>
</feature>